<keyword evidence="7 11" id="KW-0274">FAD</keyword>
<dbReference type="InterPro" id="IPR024932">
    <property type="entry name" value="ApbE"/>
</dbReference>
<evidence type="ECO:0000256" key="3">
    <source>
        <dbReference type="ARBA" id="ARBA00016337"/>
    </source>
</evidence>
<evidence type="ECO:0000256" key="11">
    <source>
        <dbReference type="PIRNR" id="PIRNR006268"/>
    </source>
</evidence>
<evidence type="ECO:0000256" key="9">
    <source>
        <dbReference type="ARBA" id="ARBA00031306"/>
    </source>
</evidence>
<dbReference type="Pfam" id="PF02424">
    <property type="entry name" value="ApbE"/>
    <property type="match status" value="1"/>
</dbReference>
<comment type="catalytic activity">
    <reaction evidence="10 11">
        <text>L-threonyl-[protein] + FAD = FMN-L-threonyl-[protein] + AMP + H(+)</text>
        <dbReference type="Rhea" id="RHEA:36847"/>
        <dbReference type="Rhea" id="RHEA-COMP:11060"/>
        <dbReference type="Rhea" id="RHEA-COMP:11061"/>
        <dbReference type="ChEBI" id="CHEBI:15378"/>
        <dbReference type="ChEBI" id="CHEBI:30013"/>
        <dbReference type="ChEBI" id="CHEBI:57692"/>
        <dbReference type="ChEBI" id="CHEBI:74257"/>
        <dbReference type="ChEBI" id="CHEBI:456215"/>
        <dbReference type="EC" id="2.7.1.180"/>
    </reaction>
</comment>
<evidence type="ECO:0000256" key="7">
    <source>
        <dbReference type="ARBA" id="ARBA00022827"/>
    </source>
</evidence>
<keyword evidence="13" id="KW-1185">Reference proteome</keyword>
<dbReference type="PANTHER" id="PTHR30040">
    <property type="entry name" value="THIAMINE BIOSYNTHESIS LIPOPROTEIN APBE"/>
    <property type="match status" value="1"/>
</dbReference>
<dbReference type="GO" id="GO:0016740">
    <property type="term" value="F:transferase activity"/>
    <property type="evidence" value="ECO:0007669"/>
    <property type="project" value="UniProtKB-KW"/>
</dbReference>
<sequence>MTDSSQASRRVLIPRDLPADALRGAGSGFPVCTLAGKTMGTYWSACLQLPRGLNLEWVEAALTSSFGLVIRQMSHWDEASELCRFNRAEAGTWHELSPEFFLVLSRAVEIARASDGLLDPTLGEIVDLHGFGPSGSSHPEQVPSARERAGWRKLKLDLKGRALQPGGLRLDLSSIAKGYAVDLAAERLSTLGVEHFLIEIGGELRGHGCKPDGEPWWVSLARSSDDLPETVAALCGLSVATSGDAFRRHLIDPRTALSSDGALAAVSVFAKQCMDADAWATALFIAGPEEGMKLAEQQGLSALFTLRAGEGHSECWSAALAAMLE</sequence>
<dbReference type="Proteomes" id="UP001320876">
    <property type="component" value="Unassembled WGS sequence"/>
</dbReference>
<reference evidence="12 13" key="1">
    <citation type="submission" date="2022-10" db="EMBL/GenBank/DDBJ databases">
        <title>Luteolibacter arcticus strain CCTCC AB 2014275, whole genome shotgun sequencing project.</title>
        <authorList>
            <person name="Zhao G."/>
            <person name="Shen L."/>
        </authorList>
    </citation>
    <scope>NUCLEOTIDE SEQUENCE [LARGE SCALE GENOMIC DNA]</scope>
    <source>
        <strain evidence="12 13">CCTCC AB 2014275</strain>
    </source>
</reference>
<dbReference type="SUPFAM" id="SSF143631">
    <property type="entry name" value="ApbE-like"/>
    <property type="match status" value="1"/>
</dbReference>
<protein>
    <recommendedName>
        <fullName evidence="3 11">FAD:protein FMN transferase</fullName>
        <ecNumber evidence="2 11">2.7.1.180</ecNumber>
    </recommendedName>
    <alternativeName>
        <fullName evidence="9 11">Flavin transferase</fullName>
    </alternativeName>
</protein>
<evidence type="ECO:0000313" key="12">
    <source>
        <dbReference type="EMBL" id="MCW1923200.1"/>
    </source>
</evidence>
<evidence type="ECO:0000256" key="5">
    <source>
        <dbReference type="ARBA" id="ARBA00022679"/>
    </source>
</evidence>
<keyword evidence="5 11" id="KW-0808">Transferase</keyword>
<evidence type="ECO:0000256" key="1">
    <source>
        <dbReference type="ARBA" id="ARBA00001946"/>
    </source>
</evidence>
<dbReference type="RefSeq" id="WP_264487306.1">
    <property type="nucleotide sequence ID" value="NZ_JAPDDT010000004.1"/>
</dbReference>
<comment type="caution">
    <text evidence="12">The sequence shown here is derived from an EMBL/GenBank/DDBJ whole genome shotgun (WGS) entry which is preliminary data.</text>
</comment>
<evidence type="ECO:0000256" key="2">
    <source>
        <dbReference type="ARBA" id="ARBA00011955"/>
    </source>
</evidence>
<keyword evidence="6 11" id="KW-0479">Metal-binding</keyword>
<evidence type="ECO:0000256" key="10">
    <source>
        <dbReference type="ARBA" id="ARBA00048540"/>
    </source>
</evidence>
<keyword evidence="8 11" id="KW-0460">Magnesium</keyword>
<evidence type="ECO:0000256" key="8">
    <source>
        <dbReference type="ARBA" id="ARBA00022842"/>
    </source>
</evidence>
<evidence type="ECO:0000256" key="4">
    <source>
        <dbReference type="ARBA" id="ARBA00022630"/>
    </source>
</evidence>
<dbReference type="Gene3D" id="3.10.520.10">
    <property type="entry name" value="ApbE-like domains"/>
    <property type="match status" value="1"/>
</dbReference>
<keyword evidence="4 11" id="KW-0285">Flavoprotein</keyword>
<dbReference type="PIRSF" id="PIRSF006268">
    <property type="entry name" value="ApbE"/>
    <property type="match status" value="1"/>
</dbReference>
<dbReference type="PANTHER" id="PTHR30040:SF2">
    <property type="entry name" value="FAD:PROTEIN FMN TRANSFERASE"/>
    <property type="match status" value="1"/>
</dbReference>
<dbReference type="EMBL" id="JAPDDT010000004">
    <property type="protein sequence ID" value="MCW1923200.1"/>
    <property type="molecule type" value="Genomic_DNA"/>
</dbReference>
<comment type="cofactor">
    <cofactor evidence="1">
        <name>Mg(2+)</name>
        <dbReference type="ChEBI" id="CHEBI:18420"/>
    </cofactor>
</comment>
<comment type="similarity">
    <text evidence="11">Belongs to the ApbE family.</text>
</comment>
<organism evidence="12 13">
    <name type="scientific">Luteolibacter arcticus</name>
    <dbReference type="NCBI Taxonomy" id="1581411"/>
    <lineage>
        <taxon>Bacteria</taxon>
        <taxon>Pseudomonadati</taxon>
        <taxon>Verrucomicrobiota</taxon>
        <taxon>Verrucomicrobiia</taxon>
        <taxon>Verrucomicrobiales</taxon>
        <taxon>Verrucomicrobiaceae</taxon>
        <taxon>Luteolibacter</taxon>
    </lineage>
</organism>
<evidence type="ECO:0000256" key="6">
    <source>
        <dbReference type="ARBA" id="ARBA00022723"/>
    </source>
</evidence>
<name>A0ABT3GI60_9BACT</name>
<accession>A0ABT3GI60</accession>
<evidence type="ECO:0000313" key="13">
    <source>
        <dbReference type="Proteomes" id="UP001320876"/>
    </source>
</evidence>
<dbReference type="InterPro" id="IPR003374">
    <property type="entry name" value="ApbE-like_sf"/>
</dbReference>
<gene>
    <name evidence="12" type="ORF">OKA05_11605</name>
</gene>
<dbReference type="EC" id="2.7.1.180" evidence="2 11"/>
<proteinExistence type="inferred from homology"/>